<keyword evidence="7" id="KW-1015">Disulfide bond</keyword>
<proteinExistence type="predicted"/>
<feature type="disulfide bond" evidence="7">
    <location>
        <begin position="61"/>
        <end position="146"/>
    </location>
</feature>
<dbReference type="GO" id="GO:0003796">
    <property type="term" value="F:lysozyme activity"/>
    <property type="evidence" value="ECO:0007669"/>
    <property type="project" value="UniProtKB-EC"/>
</dbReference>
<dbReference type="Proteomes" id="UP001177023">
    <property type="component" value="Unassembled WGS sequence"/>
</dbReference>
<keyword evidence="10" id="KW-1185">Reference proteome</keyword>
<sequence>MSLSYCSSDAQEISWVDVKTKNMFVVNRCSVMIGSLFLLLSILGRVSSMLMFDKVDAENACLLSMCDVDSGCVPVGCQVDGNERIGCGYFNLNIYQYRQCYQPGKKDDEPEETAWVHCAEDYHCSANCIRIIASRFRLKCYGKTDCETMARIHDGGANGCRAPLTASYWKKVRGVCGEACNKPIFRRH</sequence>
<dbReference type="Pfam" id="PF05497">
    <property type="entry name" value="Destabilase"/>
    <property type="match status" value="1"/>
</dbReference>
<keyword evidence="6" id="KW-0326">Glycosidase</keyword>
<evidence type="ECO:0000256" key="3">
    <source>
        <dbReference type="ARBA" id="ARBA00022529"/>
    </source>
</evidence>
<dbReference type="InterPro" id="IPR008597">
    <property type="entry name" value="Invert_lysozyme"/>
</dbReference>
<dbReference type="PANTHER" id="PTHR11195">
    <property type="entry name" value="DESTABILASE-RELATED"/>
    <property type="match status" value="1"/>
</dbReference>
<gene>
    <name evidence="9" type="ORF">MSPICULIGERA_LOCUS25561</name>
</gene>
<keyword evidence="5" id="KW-0378">Hydrolase</keyword>
<comment type="catalytic activity">
    <reaction evidence="1">
        <text>Hydrolysis of (1-&gt;4)-beta-linkages between N-acetylmuramic acid and N-acetyl-D-glucosamine residues in a peptidoglycan and between N-acetyl-D-glucosamine residues in chitodextrins.</text>
        <dbReference type="EC" id="3.2.1.17"/>
    </reaction>
</comment>
<evidence type="ECO:0000313" key="9">
    <source>
        <dbReference type="EMBL" id="CAJ0587603.1"/>
    </source>
</evidence>
<feature type="disulfide bond" evidence="7">
    <location>
        <begin position="77"/>
        <end position="87"/>
    </location>
</feature>
<evidence type="ECO:0000256" key="5">
    <source>
        <dbReference type="ARBA" id="ARBA00022801"/>
    </source>
</evidence>
<comment type="caution">
    <text evidence="9">The sequence shown here is derived from an EMBL/GenBank/DDBJ whole genome shotgun (WGS) entry which is preliminary data.</text>
</comment>
<dbReference type="EC" id="3.2.1.17" evidence="2"/>
<organism evidence="9 10">
    <name type="scientific">Mesorhabditis spiculigera</name>
    <dbReference type="NCBI Taxonomy" id="96644"/>
    <lineage>
        <taxon>Eukaryota</taxon>
        <taxon>Metazoa</taxon>
        <taxon>Ecdysozoa</taxon>
        <taxon>Nematoda</taxon>
        <taxon>Chromadorea</taxon>
        <taxon>Rhabditida</taxon>
        <taxon>Rhabditina</taxon>
        <taxon>Rhabditomorpha</taxon>
        <taxon>Rhabditoidea</taxon>
        <taxon>Rhabditidae</taxon>
        <taxon>Mesorhabditinae</taxon>
        <taxon>Mesorhabditis</taxon>
    </lineage>
</organism>
<feature type="transmembrane region" description="Helical" evidence="8">
    <location>
        <begin position="25"/>
        <end position="44"/>
    </location>
</feature>
<evidence type="ECO:0000313" key="10">
    <source>
        <dbReference type="Proteomes" id="UP001177023"/>
    </source>
</evidence>
<dbReference type="AlphaFoldDB" id="A0AA36GCV6"/>
<accession>A0AA36GCV6</accession>
<dbReference type="PANTHER" id="PTHR11195:SF17">
    <property type="entry name" value="LYSOZYME"/>
    <property type="match status" value="1"/>
</dbReference>
<feature type="disulfide bond" evidence="7">
    <location>
        <begin position="118"/>
        <end position="124"/>
    </location>
</feature>
<evidence type="ECO:0000256" key="1">
    <source>
        <dbReference type="ARBA" id="ARBA00000632"/>
    </source>
</evidence>
<feature type="disulfide bond" evidence="7">
    <location>
        <begin position="66"/>
        <end position="72"/>
    </location>
</feature>
<keyword evidence="8" id="KW-0812">Transmembrane</keyword>
<dbReference type="CDD" id="cd16890">
    <property type="entry name" value="lyz_i"/>
    <property type="match status" value="1"/>
</dbReference>
<dbReference type="EMBL" id="CATQJA010002710">
    <property type="protein sequence ID" value="CAJ0587603.1"/>
    <property type="molecule type" value="Genomic_DNA"/>
</dbReference>
<feature type="non-terminal residue" evidence="9">
    <location>
        <position position="1"/>
    </location>
</feature>
<dbReference type="GO" id="GO:0042742">
    <property type="term" value="P:defense response to bacterium"/>
    <property type="evidence" value="ECO:0007669"/>
    <property type="project" value="UniProtKB-KW"/>
</dbReference>
<evidence type="ECO:0000256" key="7">
    <source>
        <dbReference type="PIRSR" id="PIRSR608597-3"/>
    </source>
</evidence>
<keyword evidence="3" id="KW-0929">Antimicrobial</keyword>
<evidence type="ECO:0000256" key="2">
    <source>
        <dbReference type="ARBA" id="ARBA00012732"/>
    </source>
</evidence>
<keyword evidence="8" id="KW-1133">Transmembrane helix</keyword>
<dbReference type="Gene3D" id="1.10.530.10">
    <property type="match status" value="1"/>
</dbReference>
<keyword evidence="4" id="KW-0081">Bacteriolytic enzyme</keyword>
<evidence type="ECO:0000256" key="6">
    <source>
        <dbReference type="ARBA" id="ARBA00023295"/>
    </source>
</evidence>
<feature type="disulfide bond" evidence="7">
    <location>
        <begin position="100"/>
        <end position="128"/>
    </location>
</feature>
<evidence type="ECO:0000256" key="4">
    <source>
        <dbReference type="ARBA" id="ARBA00022638"/>
    </source>
</evidence>
<dbReference type="PROSITE" id="PS51909">
    <property type="entry name" value="LYSOZYME_I"/>
    <property type="match status" value="1"/>
</dbReference>
<evidence type="ECO:0000256" key="8">
    <source>
        <dbReference type="SAM" id="Phobius"/>
    </source>
</evidence>
<reference evidence="9" key="1">
    <citation type="submission" date="2023-06" db="EMBL/GenBank/DDBJ databases">
        <authorList>
            <person name="Delattre M."/>
        </authorList>
    </citation>
    <scope>NUCLEOTIDE SEQUENCE</scope>
    <source>
        <strain evidence="9">AF72</strain>
    </source>
</reference>
<name>A0AA36GCV6_9BILA</name>
<keyword evidence="8" id="KW-0472">Membrane</keyword>
<dbReference type="GO" id="GO:0031640">
    <property type="term" value="P:killing of cells of another organism"/>
    <property type="evidence" value="ECO:0007669"/>
    <property type="project" value="UniProtKB-KW"/>
</dbReference>
<protein>
    <recommendedName>
        <fullName evidence="2">lysozyme</fullName>
        <ecNumber evidence="2">3.2.1.17</ecNumber>
    </recommendedName>
</protein>